<dbReference type="PANTHER" id="PTHR38123:SF1">
    <property type="entry name" value="HYDROPHOBIC SURFACE BINDING PROTEIN"/>
    <property type="match status" value="1"/>
</dbReference>
<reference evidence="1 2" key="1">
    <citation type="submission" date="2019-04" db="EMBL/GenBank/DDBJ databases">
        <authorList>
            <consortium name="DOE Joint Genome Institute"/>
            <person name="Mondo S."/>
            <person name="Kjaerbolling I."/>
            <person name="Vesth T."/>
            <person name="Frisvad J.C."/>
            <person name="Nybo J.L."/>
            <person name="Theobald S."/>
            <person name="Kildgaard S."/>
            <person name="Isbrandt T."/>
            <person name="Kuo A."/>
            <person name="Sato A."/>
            <person name="Lyhne E.K."/>
            <person name="Kogle M.E."/>
            <person name="Wiebenga A."/>
            <person name="Kun R.S."/>
            <person name="Lubbers R.J."/>
            <person name="Makela M.R."/>
            <person name="Barry K."/>
            <person name="Chovatia M."/>
            <person name="Clum A."/>
            <person name="Daum C."/>
            <person name="Haridas S."/>
            <person name="He G."/>
            <person name="LaButti K."/>
            <person name="Lipzen A."/>
            <person name="Riley R."/>
            <person name="Salamov A."/>
            <person name="Simmons B.A."/>
            <person name="Magnuson J.K."/>
            <person name="Henrissat B."/>
            <person name="Mortensen U.H."/>
            <person name="Larsen T.O."/>
            <person name="Devries R.P."/>
            <person name="Grigoriev I.V."/>
            <person name="Machida M."/>
            <person name="Baker S.E."/>
            <person name="Andersen M.R."/>
            <person name="Cantor M.N."/>
            <person name="Hua S.X."/>
        </authorList>
    </citation>
    <scope>NUCLEOTIDE SEQUENCE [LARGE SCALE GENOMIC DNA]</scope>
    <source>
        <strain evidence="1 2">CBS 119388</strain>
    </source>
</reference>
<evidence type="ECO:0000313" key="2">
    <source>
        <dbReference type="Proteomes" id="UP000325579"/>
    </source>
</evidence>
<dbReference type="OrthoDB" id="3485059at2759"/>
<dbReference type="EMBL" id="ML736817">
    <property type="protein sequence ID" value="KAE8400359.1"/>
    <property type="molecule type" value="Genomic_DNA"/>
</dbReference>
<sequence>MYLLQPLLTFFLLTLTTCTPISTPRTRDATAVINDLSKITTDLSALTKSIVAYNGGIPAALDIQVKEMVVENDLDQATRDTIAASPFTVSESAATTTALLGLEPDVKTALVTLVQKKPLVDEAKIGAIVRMNLVNLRGRTGSLSAALQNKVTAVDKDTLANKTTELNAGFDTAIRVYF</sequence>
<dbReference type="Pfam" id="PF12296">
    <property type="entry name" value="HsbA"/>
    <property type="match status" value="1"/>
</dbReference>
<dbReference type="InterPro" id="IPR021054">
    <property type="entry name" value="Cell_wall_mannoprotein_1"/>
</dbReference>
<protein>
    <submittedName>
        <fullName evidence="1">Uncharacterized protein</fullName>
    </submittedName>
</protein>
<name>A0A5N7D286_9EURO</name>
<proteinExistence type="predicted"/>
<dbReference type="GeneID" id="43672664"/>
<accession>A0A5N6I8Q0</accession>
<organism evidence="1 2">
    <name type="scientific">Aspergillus pseudonomiae</name>
    <dbReference type="NCBI Taxonomy" id="1506151"/>
    <lineage>
        <taxon>Eukaryota</taxon>
        <taxon>Fungi</taxon>
        <taxon>Dikarya</taxon>
        <taxon>Ascomycota</taxon>
        <taxon>Pezizomycotina</taxon>
        <taxon>Eurotiomycetes</taxon>
        <taxon>Eurotiomycetidae</taxon>
        <taxon>Eurotiales</taxon>
        <taxon>Aspergillaceae</taxon>
        <taxon>Aspergillus</taxon>
        <taxon>Aspergillus subgen. Circumdati</taxon>
    </lineage>
</organism>
<dbReference type="RefSeq" id="XP_031937678.1">
    <property type="nucleotide sequence ID" value="XM_032087973.1"/>
</dbReference>
<dbReference type="Proteomes" id="UP000325579">
    <property type="component" value="Unassembled WGS sequence"/>
</dbReference>
<dbReference type="GO" id="GO:0005576">
    <property type="term" value="C:extracellular region"/>
    <property type="evidence" value="ECO:0007669"/>
    <property type="project" value="TreeGrafter"/>
</dbReference>
<dbReference type="PANTHER" id="PTHR38123">
    <property type="entry name" value="CELL WALL SERINE-THREONINE-RICH GALACTOMANNOPROTEIN MP1 (AFU_ORTHOLOGUE AFUA_4G03240)"/>
    <property type="match status" value="1"/>
</dbReference>
<dbReference type="AlphaFoldDB" id="A0A5N7D286"/>
<accession>A0A5N7D286</accession>
<gene>
    <name evidence="1" type="ORF">BDV37DRAFT_286727</name>
</gene>
<dbReference type="Gene3D" id="1.20.1280.140">
    <property type="match status" value="1"/>
</dbReference>
<keyword evidence="2" id="KW-1185">Reference proteome</keyword>
<evidence type="ECO:0000313" key="1">
    <source>
        <dbReference type="EMBL" id="KAE8400359.1"/>
    </source>
</evidence>